<feature type="transmembrane region" description="Helical" evidence="1">
    <location>
        <begin position="106"/>
        <end position="124"/>
    </location>
</feature>
<proteinExistence type="predicted"/>
<dbReference type="EMBL" id="UZAM01014351">
    <property type="protein sequence ID" value="VDP33454.1"/>
    <property type="molecule type" value="Genomic_DNA"/>
</dbReference>
<keyword evidence="1" id="KW-0472">Membrane</keyword>
<keyword evidence="1" id="KW-0812">Transmembrane</keyword>
<accession>A0A183J439</accession>
<reference evidence="2 3" key="2">
    <citation type="submission" date="2018-11" db="EMBL/GenBank/DDBJ databases">
        <authorList>
            <consortium name="Pathogen Informatics"/>
        </authorList>
    </citation>
    <scope>NUCLEOTIDE SEQUENCE [LARGE SCALE GENOMIC DNA]</scope>
</reference>
<evidence type="ECO:0000313" key="3">
    <source>
        <dbReference type="Proteomes" id="UP000270296"/>
    </source>
</evidence>
<dbReference type="WBParaSite" id="SBAD_0001100701-mRNA-1">
    <property type="protein sequence ID" value="SBAD_0001100701-mRNA-1"/>
    <property type="gene ID" value="SBAD_0001100701"/>
</dbReference>
<evidence type="ECO:0000313" key="2">
    <source>
        <dbReference type="EMBL" id="VDP33454.1"/>
    </source>
</evidence>
<dbReference type="OrthoDB" id="297496at2759"/>
<dbReference type="Gene3D" id="1.10.287.70">
    <property type="match status" value="1"/>
</dbReference>
<dbReference type="SUPFAM" id="SSF81324">
    <property type="entry name" value="Voltage-gated potassium channels"/>
    <property type="match status" value="1"/>
</dbReference>
<keyword evidence="3" id="KW-1185">Reference proteome</keyword>
<evidence type="ECO:0000313" key="4">
    <source>
        <dbReference type="WBParaSite" id="SBAD_0001100701-mRNA-1"/>
    </source>
</evidence>
<organism evidence="4">
    <name type="scientific">Soboliphyme baturini</name>
    <dbReference type="NCBI Taxonomy" id="241478"/>
    <lineage>
        <taxon>Eukaryota</taxon>
        <taxon>Metazoa</taxon>
        <taxon>Ecdysozoa</taxon>
        <taxon>Nematoda</taxon>
        <taxon>Enoplea</taxon>
        <taxon>Dorylaimia</taxon>
        <taxon>Dioctophymatida</taxon>
        <taxon>Dioctophymatoidea</taxon>
        <taxon>Soboliphymatidae</taxon>
        <taxon>Soboliphyme</taxon>
    </lineage>
</organism>
<protein>
    <submittedName>
        <fullName evidence="4">Ion_trans_2 domain-containing protein</fullName>
    </submittedName>
</protein>
<sequence>MKFATRPHHRPSARVFRRLGEENTHMILLALIIALYLTAGAFLFSLIEKQHEDMERNVFHHELSAFKAAYCHSTILGNCSALDYLLDLRGSMSAAGISPQKTSWDFFGSFYFVSTVLTTIGKFFQV</sequence>
<evidence type="ECO:0000256" key="1">
    <source>
        <dbReference type="SAM" id="Phobius"/>
    </source>
</evidence>
<name>A0A183J439_9BILA</name>
<feature type="transmembrane region" description="Helical" evidence="1">
    <location>
        <begin position="26"/>
        <end position="47"/>
    </location>
</feature>
<gene>
    <name evidence="2" type="ORF">SBAD_LOCUS10637</name>
</gene>
<dbReference type="AlphaFoldDB" id="A0A183J439"/>
<reference evidence="4" key="1">
    <citation type="submission" date="2016-06" db="UniProtKB">
        <authorList>
            <consortium name="WormBaseParasite"/>
        </authorList>
    </citation>
    <scope>IDENTIFICATION</scope>
</reference>
<dbReference type="Proteomes" id="UP000270296">
    <property type="component" value="Unassembled WGS sequence"/>
</dbReference>
<keyword evidence="1" id="KW-1133">Transmembrane helix</keyword>